<name>A0ABY9YK72_9GAMM</name>
<dbReference type="SUPFAM" id="SSF50475">
    <property type="entry name" value="FMN-binding split barrel"/>
    <property type="match status" value="1"/>
</dbReference>
<reference evidence="2 3" key="1">
    <citation type="submission" date="2022-12" db="EMBL/GenBank/DDBJ databases">
        <title>Two new species, Stenotrophomonas aracearum and Stenotrophomonas oahuensis, isolated from Anthurium (Araceae family) in Hawaii.</title>
        <authorList>
            <person name="Chunag S.C."/>
            <person name="Dobhal S."/>
            <person name="Alvarez A."/>
            <person name="Arif M."/>
        </authorList>
    </citation>
    <scope>NUCLEOTIDE SEQUENCE [LARGE SCALE GENOMIC DNA]</scope>
    <source>
        <strain evidence="2 3">A5586</strain>
    </source>
</reference>
<dbReference type="PANTHER" id="PTHR34818:SF1">
    <property type="entry name" value="PROTEIN BLI-3"/>
    <property type="match status" value="1"/>
</dbReference>
<evidence type="ECO:0000313" key="2">
    <source>
        <dbReference type="EMBL" id="WNH51272.1"/>
    </source>
</evidence>
<protein>
    <submittedName>
        <fullName evidence="2">Pyridoxamine 5'-phosphate oxidase family protein</fullName>
    </submittedName>
</protein>
<organism evidence="2 3">
    <name type="scientific">Stenotrophomonas oahuensis</name>
    <dbReference type="NCBI Taxonomy" id="3003271"/>
    <lineage>
        <taxon>Bacteria</taxon>
        <taxon>Pseudomonadati</taxon>
        <taxon>Pseudomonadota</taxon>
        <taxon>Gammaproteobacteria</taxon>
        <taxon>Lysobacterales</taxon>
        <taxon>Lysobacteraceae</taxon>
        <taxon>Stenotrophomonas</taxon>
    </lineage>
</organism>
<evidence type="ECO:0000259" key="1">
    <source>
        <dbReference type="Pfam" id="PF16242"/>
    </source>
</evidence>
<dbReference type="InterPro" id="IPR038725">
    <property type="entry name" value="YdaG_split_barrel_FMN-bd"/>
</dbReference>
<dbReference type="InterPro" id="IPR052917">
    <property type="entry name" value="Stress-Dev_Protein"/>
</dbReference>
<dbReference type="EMBL" id="CP115541">
    <property type="protein sequence ID" value="WNH51272.1"/>
    <property type="molecule type" value="Genomic_DNA"/>
</dbReference>
<accession>A0ABY9YK72</accession>
<evidence type="ECO:0000313" key="3">
    <source>
        <dbReference type="Proteomes" id="UP001302072"/>
    </source>
</evidence>
<dbReference type="Gene3D" id="2.30.110.10">
    <property type="entry name" value="Electron Transport, Fmn-binding Protein, Chain A"/>
    <property type="match status" value="1"/>
</dbReference>
<dbReference type="Proteomes" id="UP001302072">
    <property type="component" value="Chromosome"/>
</dbReference>
<keyword evidence="3" id="KW-1185">Reference proteome</keyword>
<proteinExistence type="predicted"/>
<dbReference type="InterPro" id="IPR012349">
    <property type="entry name" value="Split_barrel_FMN-bd"/>
</dbReference>
<sequence length="144" mass="16322">MTTLTLPELAKKMAHIDFCLLHTHADEREIAARPMSNNGDVEYDGDSWFFTLESADMVGEIMREPKVALSFTGSKSLLGKPPLFVTVQGRGMVIRSTTLMEEHWVSDLKRWFEQGVDTPGLVLIRVSAVRIHYWDGEDEGEILR</sequence>
<gene>
    <name evidence="2" type="ORF">PDM29_12955</name>
</gene>
<feature type="domain" description="General stress protein FMN-binding split barrel" evidence="1">
    <location>
        <begin position="8"/>
        <end position="137"/>
    </location>
</feature>
<dbReference type="PANTHER" id="PTHR34818">
    <property type="entry name" value="PROTEIN BLI-3"/>
    <property type="match status" value="1"/>
</dbReference>
<dbReference type="RefSeq" id="WP_311190523.1">
    <property type="nucleotide sequence ID" value="NZ_CP115541.1"/>
</dbReference>
<dbReference type="Pfam" id="PF16242">
    <property type="entry name" value="Pyrid_ox_like"/>
    <property type="match status" value="1"/>
</dbReference>